<name>A0AA37Q8A2_9BACT</name>
<dbReference type="InterPro" id="IPR014746">
    <property type="entry name" value="Gln_synth/guanido_kin_cat_dom"/>
</dbReference>
<dbReference type="Pfam" id="PF18318">
    <property type="entry name" value="Gln-synt_C-ter"/>
    <property type="match status" value="1"/>
</dbReference>
<dbReference type="GO" id="GO:0004356">
    <property type="term" value="F:glutamine synthetase activity"/>
    <property type="evidence" value="ECO:0007669"/>
    <property type="project" value="InterPro"/>
</dbReference>
<evidence type="ECO:0000256" key="2">
    <source>
        <dbReference type="RuleBase" id="RU000384"/>
    </source>
</evidence>
<feature type="domain" description="GS beta-grasp" evidence="3">
    <location>
        <begin position="95"/>
        <end position="188"/>
    </location>
</feature>
<evidence type="ECO:0000259" key="3">
    <source>
        <dbReference type="PROSITE" id="PS51986"/>
    </source>
</evidence>
<proteinExistence type="inferred from homology"/>
<feature type="domain" description="GS catalytic" evidence="4">
    <location>
        <begin position="201"/>
        <end position="634"/>
    </location>
</feature>
<dbReference type="SMART" id="SM01230">
    <property type="entry name" value="Gln-synt_C"/>
    <property type="match status" value="1"/>
</dbReference>
<dbReference type="PROSITE" id="PS51987">
    <property type="entry name" value="GS_CATALYTIC"/>
    <property type="match status" value="1"/>
</dbReference>
<evidence type="ECO:0000313" key="5">
    <source>
        <dbReference type="EMBL" id="GLC25562.1"/>
    </source>
</evidence>
<dbReference type="PANTHER" id="PTHR42974">
    <property type="entry name" value="GLUTAMINE SYNTHETASE"/>
    <property type="match status" value="1"/>
</dbReference>
<dbReference type="Pfam" id="PF12437">
    <property type="entry name" value="GSIII_N"/>
    <property type="match status" value="1"/>
</dbReference>
<organism evidence="5 6">
    <name type="scientific">Roseisolibacter agri</name>
    <dbReference type="NCBI Taxonomy" id="2014610"/>
    <lineage>
        <taxon>Bacteria</taxon>
        <taxon>Pseudomonadati</taxon>
        <taxon>Gemmatimonadota</taxon>
        <taxon>Gemmatimonadia</taxon>
        <taxon>Gemmatimonadales</taxon>
        <taxon>Gemmatimonadaceae</taxon>
        <taxon>Roseisolibacter</taxon>
    </lineage>
</organism>
<protein>
    <submittedName>
        <fullName evidence="5">Glutamine synthetase</fullName>
    </submittedName>
</protein>
<evidence type="ECO:0000256" key="1">
    <source>
        <dbReference type="PROSITE-ProRule" id="PRU01330"/>
    </source>
</evidence>
<dbReference type="Proteomes" id="UP001161325">
    <property type="component" value="Unassembled WGS sequence"/>
</dbReference>
<dbReference type="EMBL" id="BRXS01000003">
    <property type="protein sequence ID" value="GLC25562.1"/>
    <property type="molecule type" value="Genomic_DNA"/>
</dbReference>
<evidence type="ECO:0000259" key="4">
    <source>
        <dbReference type="PROSITE" id="PS51987"/>
    </source>
</evidence>
<gene>
    <name evidence="5" type="primary">glnA</name>
    <name evidence="5" type="ORF">rosag_20750</name>
</gene>
<dbReference type="InterPro" id="IPR040577">
    <property type="entry name" value="Gln-synt_C"/>
</dbReference>
<dbReference type="InterPro" id="IPR022147">
    <property type="entry name" value="GSIII_N"/>
</dbReference>
<evidence type="ECO:0000313" key="6">
    <source>
        <dbReference type="Proteomes" id="UP001161325"/>
    </source>
</evidence>
<dbReference type="Gene3D" id="3.30.590.10">
    <property type="entry name" value="Glutamine synthetase/guanido kinase, catalytic domain"/>
    <property type="match status" value="1"/>
</dbReference>
<dbReference type="Gene3D" id="1.20.120.1560">
    <property type="match status" value="1"/>
</dbReference>
<comment type="caution">
    <text evidence="5">The sequence shown here is derived from an EMBL/GenBank/DDBJ whole genome shotgun (WGS) entry which is preliminary data.</text>
</comment>
<dbReference type="RefSeq" id="WP_284350018.1">
    <property type="nucleotide sequence ID" value="NZ_BRXS01000003.1"/>
</dbReference>
<dbReference type="PROSITE" id="PS00181">
    <property type="entry name" value="GLNA_ATP"/>
    <property type="match status" value="1"/>
</dbReference>
<dbReference type="InterPro" id="IPR008147">
    <property type="entry name" value="Gln_synt_N"/>
</dbReference>
<dbReference type="SUPFAM" id="SSF55931">
    <property type="entry name" value="Glutamine synthetase/guanido kinase"/>
    <property type="match status" value="1"/>
</dbReference>
<dbReference type="GO" id="GO:0006542">
    <property type="term" value="P:glutamine biosynthetic process"/>
    <property type="evidence" value="ECO:0007669"/>
    <property type="project" value="InterPro"/>
</dbReference>
<keyword evidence="6" id="KW-1185">Reference proteome</keyword>
<dbReference type="InterPro" id="IPR027303">
    <property type="entry name" value="Gln_synth_gly_rich_site"/>
</dbReference>
<dbReference type="PANTHER" id="PTHR42974:SF1">
    <property type="entry name" value="TYPE-3 GLUTAMINE SYNTHETASE"/>
    <property type="match status" value="1"/>
</dbReference>
<dbReference type="InterPro" id="IPR052725">
    <property type="entry name" value="GS_Type-3"/>
</dbReference>
<dbReference type="PROSITE" id="PS51986">
    <property type="entry name" value="GS_BETA_GRASP"/>
    <property type="match status" value="1"/>
</dbReference>
<dbReference type="Pfam" id="PF00120">
    <property type="entry name" value="Gln-synt_C"/>
    <property type="match status" value="1"/>
</dbReference>
<reference evidence="5" key="1">
    <citation type="submission" date="2022-08" db="EMBL/GenBank/DDBJ databases">
        <title>Draft genome sequencing of Roseisolibacter agri AW1220.</title>
        <authorList>
            <person name="Tobiishi Y."/>
            <person name="Tonouchi A."/>
        </authorList>
    </citation>
    <scope>NUCLEOTIDE SEQUENCE</scope>
    <source>
        <strain evidence="5">AW1220</strain>
    </source>
</reference>
<comment type="similarity">
    <text evidence="1 2">Belongs to the glutamine synthetase family.</text>
</comment>
<sequence length="743" mass="80657">MASTPVTPRKVALRELASARPTVRAALNGDHQAPAHTSQYFGVNTFGARQMRDKLPKKVFQKLQATIRLGKKLDADIAPAVAEAIQAWALSRGVTHFTHWFQPQTGLTAEKHDAFLSFDDEGQPIESFSAAQLIQSEPDASSFPSGGLRATWEARGYTAWNPASPVFIVEGPGTRTLCIPSVFIGYNGEALDEMTPLLRSSDVLSEKAIALLELMGDTGIQRVITTLGAEQEYFLVDRVQFALRPDLVMAGRTLIGAPPPRGQQLEDHYFGGIPERIQACIAEVEHELYKLGVPIVTRHNEVAPSQFEMAPRFTETDLATDHNQLVMAVLRKVALRHGLQAVLHEKPFAGINGSGKHCNWSLSIAADNAEIDGFNLLKPGKTPHQNVRFLIFLAAVLQAVHKHQGLLRAGIATAGNEHRLGANEAPPAIISVFMGRTLTQMIEDIAGSKAGQQHAAQELIQLGVAKLPEIEKDNTDRNRTSPFAFTGNKFEFRAVGSSQSIAFPVMLLNAAVAEAIEDLTGKLRAELAKTKPVDDAVMNVVRESFKASSTIRFEGNGYSDEWVTEAEGRGLKNLRRTPEALKELEAPAVQALFRSLGILSDAELESRYHVRVERYVKDMLIELHTLAQMLDTIVLPAGYGYANALAQGAAHAKAAGIAQVPQVAAAERVGKVLGELDAARTTLLAVIDRAEHSHGDPSACARLLTGEGADAMAAVRAASDALELLVPDDQWPLPKYREMLFAV</sequence>
<accession>A0AA37Q8A2</accession>
<dbReference type="InterPro" id="IPR008146">
    <property type="entry name" value="Gln_synth_cat_dom"/>
</dbReference>
<dbReference type="AlphaFoldDB" id="A0AA37Q8A2"/>